<dbReference type="Pfam" id="PF05016">
    <property type="entry name" value="ParE_toxin"/>
    <property type="match status" value="1"/>
</dbReference>
<reference evidence="3 4" key="2">
    <citation type="journal article" date="2021" name="Front. Microbiol.">
        <title>Aerobic Denitrification and Heterotrophic Sulfur Oxidation in the Genus Halomonas Revealed by Six Novel Species Characterizations and Genome-Based Analysis.</title>
        <authorList>
            <person name="Wang L."/>
            <person name="Shao Z."/>
        </authorList>
    </citation>
    <scope>NUCLEOTIDE SEQUENCE</scope>
    <source>
        <strain evidence="2 4">MCCC 1A05748</strain>
        <strain evidence="3">MCCC 1A05776</strain>
    </source>
</reference>
<protein>
    <submittedName>
        <fullName evidence="3">Type II toxin-antitoxin system RelE/ParE family toxin</fullName>
    </submittedName>
</protein>
<dbReference type="Proteomes" id="UP001320154">
    <property type="component" value="Unassembled WGS sequence"/>
</dbReference>
<dbReference type="AlphaFoldDB" id="A0AAW4YUI1"/>
<evidence type="ECO:0000313" key="3">
    <source>
        <dbReference type="EMBL" id="MCE8051661.1"/>
    </source>
</evidence>
<reference evidence="3" key="1">
    <citation type="submission" date="2020-05" db="EMBL/GenBank/DDBJ databases">
        <authorList>
            <person name="Wang L."/>
            <person name="Shao Z."/>
        </authorList>
    </citation>
    <scope>NUCLEOTIDE SEQUENCE</scope>
    <source>
        <strain evidence="2">MCCC 1A05748</strain>
        <strain evidence="3">MCCC 1A05776</strain>
    </source>
</reference>
<sequence>MTPPLRVVFETTAELSLESCENFLLDQLQLPLPHVEKISRGLVTTSLERLTAHPHTYPVCRLALELGIGHYRELLIDGYRVIYRFWPEREQVSVYLFAHQRQDFKQLLFEYQLLS</sequence>
<gene>
    <name evidence="2" type="ORF">HOP60_04685</name>
    <name evidence="3" type="ORF">HOP61_10185</name>
</gene>
<dbReference type="Proteomes" id="UP001320178">
    <property type="component" value="Unassembled WGS sequence"/>
</dbReference>
<comment type="caution">
    <text evidence="3">The sequence shown here is derived from an EMBL/GenBank/DDBJ whole genome shotgun (WGS) entry which is preliminary data.</text>
</comment>
<dbReference type="EMBL" id="JABFTS010000003">
    <property type="protein sequence ID" value="MCE8051661.1"/>
    <property type="molecule type" value="Genomic_DNA"/>
</dbReference>
<evidence type="ECO:0000313" key="5">
    <source>
        <dbReference type="Proteomes" id="UP001320178"/>
    </source>
</evidence>
<evidence type="ECO:0000313" key="2">
    <source>
        <dbReference type="EMBL" id="MCE8046027.1"/>
    </source>
</evidence>
<evidence type="ECO:0000313" key="4">
    <source>
        <dbReference type="Proteomes" id="UP001320154"/>
    </source>
</evidence>
<dbReference type="InterPro" id="IPR035093">
    <property type="entry name" value="RelE/ParE_toxin_dom_sf"/>
</dbReference>
<evidence type="ECO:0000256" key="1">
    <source>
        <dbReference type="ARBA" id="ARBA00022649"/>
    </source>
</evidence>
<dbReference type="EMBL" id="JABFTQ010000002">
    <property type="protein sequence ID" value="MCE8046027.1"/>
    <property type="molecule type" value="Genomic_DNA"/>
</dbReference>
<keyword evidence="4" id="KW-1185">Reference proteome</keyword>
<proteinExistence type="predicted"/>
<organism evidence="3 5">
    <name type="scientific">Billgrantia desiderata</name>
    <dbReference type="NCBI Taxonomy" id="52021"/>
    <lineage>
        <taxon>Bacteria</taxon>
        <taxon>Pseudomonadati</taxon>
        <taxon>Pseudomonadota</taxon>
        <taxon>Gammaproteobacteria</taxon>
        <taxon>Oceanospirillales</taxon>
        <taxon>Halomonadaceae</taxon>
        <taxon>Billgrantia</taxon>
    </lineage>
</organism>
<accession>A0AAW4YUI1</accession>
<keyword evidence="1" id="KW-1277">Toxin-antitoxin system</keyword>
<name>A0AAW4YUI1_9GAMM</name>
<dbReference type="Gene3D" id="3.30.2310.20">
    <property type="entry name" value="RelE-like"/>
    <property type="match status" value="1"/>
</dbReference>
<dbReference type="RefSeq" id="WP_086509406.1">
    <property type="nucleotide sequence ID" value="NZ_FNVC01000003.1"/>
</dbReference>
<dbReference type="InterPro" id="IPR007712">
    <property type="entry name" value="RelE/ParE_toxin"/>
</dbReference>